<name>A0A1J7IP68_9PEZI</name>
<feature type="signal peptide" evidence="2">
    <location>
        <begin position="1"/>
        <end position="17"/>
    </location>
</feature>
<feature type="chain" id="PRO_5012295132" description="GPI anchored serine-threonine rich protein" evidence="2">
    <location>
        <begin position="18"/>
        <end position="159"/>
    </location>
</feature>
<accession>A0A1J7IP68</accession>
<dbReference type="OrthoDB" id="2507140at2759"/>
<evidence type="ECO:0000256" key="1">
    <source>
        <dbReference type="SAM" id="MobiDB-lite"/>
    </source>
</evidence>
<dbReference type="InParanoid" id="A0A1J7IP68"/>
<evidence type="ECO:0000313" key="4">
    <source>
        <dbReference type="Proteomes" id="UP000182658"/>
    </source>
</evidence>
<sequence>MKAVLFHLAFLAAAVSAQSTACAADYIVEACLGTANGQLADCNNNDYGCQCAAYTNMLTCFNNCPNDTRIPTYQAQKTTYCGLASQYSSSTSSAFSAPETTTTSAATTTTDATATDATSTSTTSTGSAASASKTNSAADLALNAGGILAAVAGVVAAVL</sequence>
<protein>
    <recommendedName>
        <fullName evidence="5">GPI anchored serine-threonine rich protein</fullName>
    </recommendedName>
</protein>
<dbReference type="STRING" id="1408157.A0A1J7IP68"/>
<dbReference type="Proteomes" id="UP000182658">
    <property type="component" value="Unassembled WGS sequence"/>
</dbReference>
<proteinExistence type="predicted"/>
<dbReference type="AlphaFoldDB" id="A0A1J7IP68"/>
<reference evidence="3 4" key="1">
    <citation type="submission" date="2016-10" db="EMBL/GenBank/DDBJ databases">
        <title>Draft genome sequence of Coniochaeta ligniaria NRRL30616, a lignocellulolytic fungus for bioabatement of inhibitors in plant biomass hydrolysates.</title>
        <authorList>
            <consortium name="DOE Joint Genome Institute"/>
            <person name="Jimenez D.J."/>
            <person name="Hector R.E."/>
            <person name="Riley R."/>
            <person name="Sun H."/>
            <person name="Grigoriev I.V."/>
            <person name="Van Elsas J.D."/>
            <person name="Nichols N.N."/>
        </authorList>
    </citation>
    <scope>NUCLEOTIDE SEQUENCE [LARGE SCALE GENOMIC DNA]</scope>
    <source>
        <strain evidence="3 4">NRRL 30616</strain>
    </source>
</reference>
<evidence type="ECO:0000256" key="2">
    <source>
        <dbReference type="SAM" id="SignalP"/>
    </source>
</evidence>
<evidence type="ECO:0000313" key="3">
    <source>
        <dbReference type="EMBL" id="OIW29165.1"/>
    </source>
</evidence>
<keyword evidence="2" id="KW-0732">Signal</keyword>
<gene>
    <name evidence="3" type="ORF">CONLIGDRAFT_409077</name>
</gene>
<dbReference type="EMBL" id="KV875098">
    <property type="protein sequence ID" value="OIW29165.1"/>
    <property type="molecule type" value="Genomic_DNA"/>
</dbReference>
<keyword evidence="4" id="KW-1185">Reference proteome</keyword>
<organism evidence="3 4">
    <name type="scientific">Coniochaeta ligniaria NRRL 30616</name>
    <dbReference type="NCBI Taxonomy" id="1408157"/>
    <lineage>
        <taxon>Eukaryota</taxon>
        <taxon>Fungi</taxon>
        <taxon>Dikarya</taxon>
        <taxon>Ascomycota</taxon>
        <taxon>Pezizomycotina</taxon>
        <taxon>Sordariomycetes</taxon>
        <taxon>Sordariomycetidae</taxon>
        <taxon>Coniochaetales</taxon>
        <taxon>Coniochaetaceae</taxon>
        <taxon>Coniochaeta</taxon>
    </lineage>
</organism>
<evidence type="ECO:0008006" key="5">
    <source>
        <dbReference type="Google" id="ProtNLM"/>
    </source>
</evidence>
<feature type="region of interest" description="Disordered" evidence="1">
    <location>
        <begin position="105"/>
        <end position="130"/>
    </location>
</feature>